<feature type="compositionally biased region" description="Polar residues" evidence="3">
    <location>
        <begin position="110"/>
        <end position="121"/>
    </location>
</feature>
<dbReference type="AlphaFoldDB" id="A0A6A6VVM4"/>
<feature type="compositionally biased region" description="Basic and acidic residues" evidence="3">
    <location>
        <begin position="219"/>
        <end position="235"/>
    </location>
</feature>
<comment type="similarity">
    <text evidence="1">Belongs to the SPT2 family.</text>
</comment>
<keyword evidence="2" id="KW-0175">Coiled coil</keyword>
<dbReference type="Proteomes" id="UP000799437">
    <property type="component" value="Unassembled WGS sequence"/>
</dbReference>
<keyword evidence="5" id="KW-1185">Reference proteome</keyword>
<reference evidence="4" key="1">
    <citation type="journal article" date="2020" name="Stud. Mycol.">
        <title>101 Dothideomycetes genomes: a test case for predicting lifestyles and emergence of pathogens.</title>
        <authorList>
            <person name="Haridas S."/>
            <person name="Albert R."/>
            <person name="Binder M."/>
            <person name="Bloem J."/>
            <person name="Labutti K."/>
            <person name="Salamov A."/>
            <person name="Andreopoulos B."/>
            <person name="Baker S."/>
            <person name="Barry K."/>
            <person name="Bills G."/>
            <person name="Bluhm B."/>
            <person name="Cannon C."/>
            <person name="Castanera R."/>
            <person name="Culley D."/>
            <person name="Daum C."/>
            <person name="Ezra D."/>
            <person name="Gonzalez J."/>
            <person name="Henrissat B."/>
            <person name="Kuo A."/>
            <person name="Liang C."/>
            <person name="Lipzen A."/>
            <person name="Lutzoni F."/>
            <person name="Magnuson J."/>
            <person name="Mondo S."/>
            <person name="Nolan M."/>
            <person name="Ohm R."/>
            <person name="Pangilinan J."/>
            <person name="Park H.-J."/>
            <person name="Ramirez L."/>
            <person name="Alfaro M."/>
            <person name="Sun H."/>
            <person name="Tritt A."/>
            <person name="Yoshinaga Y."/>
            <person name="Zwiers L.-H."/>
            <person name="Turgeon B."/>
            <person name="Goodwin S."/>
            <person name="Spatafora J."/>
            <person name="Crous P."/>
            <person name="Grigoriev I."/>
        </authorList>
    </citation>
    <scope>NUCLEOTIDE SEQUENCE</scope>
    <source>
        <strain evidence="4">CBS 121739</strain>
    </source>
</reference>
<dbReference type="RefSeq" id="XP_033596734.1">
    <property type="nucleotide sequence ID" value="XM_033749656.1"/>
</dbReference>
<evidence type="ECO:0000256" key="1">
    <source>
        <dbReference type="ARBA" id="ARBA00006461"/>
    </source>
</evidence>
<proteinExistence type="inferred from homology"/>
<feature type="compositionally biased region" description="Low complexity" evidence="3">
    <location>
        <begin position="16"/>
        <end position="33"/>
    </location>
</feature>
<feature type="region of interest" description="Disordered" evidence="3">
    <location>
        <begin position="1"/>
        <end position="305"/>
    </location>
</feature>
<dbReference type="OrthoDB" id="5430658at2759"/>
<feature type="compositionally biased region" description="Basic and acidic residues" evidence="3">
    <location>
        <begin position="183"/>
        <end position="202"/>
    </location>
</feature>
<dbReference type="Pfam" id="PF08243">
    <property type="entry name" value="SPT2"/>
    <property type="match status" value="1"/>
</dbReference>
<name>A0A6A6VVM4_9PEZI</name>
<dbReference type="EMBL" id="ML996581">
    <property type="protein sequence ID" value="KAF2754283.1"/>
    <property type="molecule type" value="Genomic_DNA"/>
</dbReference>
<evidence type="ECO:0000256" key="2">
    <source>
        <dbReference type="ARBA" id="ARBA00023054"/>
    </source>
</evidence>
<evidence type="ECO:0000256" key="3">
    <source>
        <dbReference type="SAM" id="MobiDB-lite"/>
    </source>
</evidence>
<sequence length="364" mass="38339">MSFLNSVLSSIGTGQPASPSTAPARAPTLSSTPGSRRPLPINGVTLVQATKRKAESDIGAVATKAPRTDDQQHGAVRYTGTAKASATPPVSRPSSRPASTGPDSLPYRGTANSGPSTTNGPKSVVKSTTVVSSAPARPISRPTTPANSGLAPPAPKAGSYAAMLARAKATQSEKPVVGSITHKQTEKLTKKELLARKEEAKKQQLLSKGKSATTNGRPGKPDAKSDTAREKKKSEPSYQGTAHGKAPEPSYSGTARSGPATKSHKSAPYVKGYNGRISEKNRGPSYAYADEDEDEEESYMSDASSDMEAGAFDVDHEEQLSLRAAKKEDEEALREEAALRQAKLLRKKQMEKLAAAAAAKKKRY</sequence>
<organism evidence="4 5">
    <name type="scientific">Pseudovirgaria hyperparasitica</name>
    <dbReference type="NCBI Taxonomy" id="470096"/>
    <lineage>
        <taxon>Eukaryota</taxon>
        <taxon>Fungi</taxon>
        <taxon>Dikarya</taxon>
        <taxon>Ascomycota</taxon>
        <taxon>Pezizomycotina</taxon>
        <taxon>Dothideomycetes</taxon>
        <taxon>Dothideomycetes incertae sedis</taxon>
        <taxon>Acrospermales</taxon>
        <taxon>Acrospermaceae</taxon>
        <taxon>Pseudovirgaria</taxon>
    </lineage>
</organism>
<feature type="compositionally biased region" description="Polar residues" evidence="3">
    <location>
        <begin position="204"/>
        <end position="216"/>
    </location>
</feature>
<dbReference type="SMART" id="SM00784">
    <property type="entry name" value="SPT2"/>
    <property type="match status" value="1"/>
</dbReference>
<evidence type="ECO:0000313" key="4">
    <source>
        <dbReference type="EMBL" id="KAF2754283.1"/>
    </source>
</evidence>
<feature type="compositionally biased region" description="Acidic residues" evidence="3">
    <location>
        <begin position="289"/>
        <end position="299"/>
    </location>
</feature>
<dbReference type="GeneID" id="54490710"/>
<feature type="compositionally biased region" description="Low complexity" evidence="3">
    <location>
        <begin position="122"/>
        <end position="133"/>
    </location>
</feature>
<dbReference type="InterPro" id="IPR013256">
    <property type="entry name" value="Chromatin_SPT2"/>
</dbReference>
<feature type="compositionally biased region" description="Polar residues" evidence="3">
    <location>
        <begin position="1"/>
        <end position="15"/>
    </location>
</feature>
<feature type="compositionally biased region" description="Low complexity" evidence="3">
    <location>
        <begin position="84"/>
        <end position="100"/>
    </location>
</feature>
<accession>A0A6A6VVM4</accession>
<protein>
    <recommendedName>
        <fullName evidence="6">SPT2-domain-containing protein</fullName>
    </recommendedName>
</protein>
<gene>
    <name evidence="4" type="ORF">EJ05DRAFT_541367</name>
</gene>
<evidence type="ECO:0000313" key="5">
    <source>
        <dbReference type="Proteomes" id="UP000799437"/>
    </source>
</evidence>
<evidence type="ECO:0008006" key="6">
    <source>
        <dbReference type="Google" id="ProtNLM"/>
    </source>
</evidence>